<proteinExistence type="predicted"/>
<dbReference type="AlphaFoldDB" id="A0A1K1LHT4"/>
<dbReference type="KEGG" id="dpg:DESPIGER_2457"/>
<gene>
    <name evidence="2" type="ORF">DESPIGER_2457</name>
</gene>
<evidence type="ECO:0000313" key="2">
    <source>
        <dbReference type="EMBL" id="SFV74276.1"/>
    </source>
</evidence>
<name>A0A1K1LHT4_9BACT</name>
<accession>A0A1K1LHT4</accession>
<dbReference type="EMBL" id="LT630450">
    <property type="protein sequence ID" value="SFV74276.1"/>
    <property type="molecule type" value="Genomic_DNA"/>
</dbReference>
<keyword evidence="3" id="KW-1185">Reference proteome</keyword>
<evidence type="ECO:0000313" key="3">
    <source>
        <dbReference type="Proteomes" id="UP000186323"/>
    </source>
</evidence>
<protein>
    <submittedName>
        <fullName evidence="2">Uncharacterized protein</fullName>
    </submittedName>
</protein>
<feature type="region of interest" description="Disordered" evidence="1">
    <location>
        <begin position="1"/>
        <end position="56"/>
    </location>
</feature>
<dbReference type="Proteomes" id="UP000186323">
    <property type="component" value="Chromosome I"/>
</dbReference>
<organism evidence="2 3">
    <name type="scientific">Desulfovibrio piger</name>
    <dbReference type="NCBI Taxonomy" id="901"/>
    <lineage>
        <taxon>Bacteria</taxon>
        <taxon>Pseudomonadati</taxon>
        <taxon>Thermodesulfobacteriota</taxon>
        <taxon>Desulfovibrionia</taxon>
        <taxon>Desulfovibrionales</taxon>
        <taxon>Desulfovibrionaceae</taxon>
        <taxon>Desulfovibrio</taxon>
    </lineage>
</organism>
<reference evidence="3" key="1">
    <citation type="submission" date="2016-10" db="EMBL/GenBank/DDBJ databases">
        <authorList>
            <person name="Wegmann U."/>
        </authorList>
    </citation>
    <scope>NUCLEOTIDE SEQUENCE [LARGE SCALE GENOMIC DNA]</scope>
</reference>
<sequence>MMPAPSGPRHQGRRPAGADGTPRRAGGAGHPRTRRWRQFPLSGDHGAPPAARRACGQGWPEDATALRHVPAPAWPPPMPEGASAVSREAPHRPFARTVL</sequence>
<feature type="region of interest" description="Disordered" evidence="1">
    <location>
        <begin position="68"/>
        <end position="99"/>
    </location>
</feature>
<evidence type="ECO:0000256" key="1">
    <source>
        <dbReference type="SAM" id="MobiDB-lite"/>
    </source>
</evidence>